<keyword evidence="3" id="KW-1185">Reference proteome</keyword>
<evidence type="ECO:0000313" key="2">
    <source>
        <dbReference type="EMBL" id="KAK9904481.1"/>
    </source>
</evidence>
<comment type="caution">
    <text evidence="2">The sequence shown here is derived from an EMBL/GenBank/DDBJ whole genome shotgun (WGS) entry which is preliminary data.</text>
</comment>
<reference evidence="2 3" key="1">
    <citation type="journal article" date="2023" name="G3 (Bethesda)">
        <title>A chromosome-length genome assembly and annotation of blackberry (Rubus argutus, cv. 'Hillquist').</title>
        <authorList>
            <person name="Bruna T."/>
            <person name="Aryal R."/>
            <person name="Dudchenko O."/>
            <person name="Sargent D.J."/>
            <person name="Mead D."/>
            <person name="Buti M."/>
            <person name="Cavallini A."/>
            <person name="Hytonen T."/>
            <person name="Andres J."/>
            <person name="Pham M."/>
            <person name="Weisz D."/>
            <person name="Mascagni F."/>
            <person name="Usai G."/>
            <person name="Natali L."/>
            <person name="Bassil N."/>
            <person name="Fernandez G.E."/>
            <person name="Lomsadze A."/>
            <person name="Armour M."/>
            <person name="Olukolu B."/>
            <person name="Poorten T."/>
            <person name="Britton C."/>
            <person name="Davik J."/>
            <person name="Ashrafi H."/>
            <person name="Aiden E.L."/>
            <person name="Borodovsky M."/>
            <person name="Worthington M."/>
        </authorList>
    </citation>
    <scope>NUCLEOTIDE SEQUENCE [LARGE SCALE GENOMIC DNA]</scope>
    <source>
        <strain evidence="2">PI 553951</strain>
    </source>
</reference>
<evidence type="ECO:0000313" key="3">
    <source>
        <dbReference type="Proteomes" id="UP001457282"/>
    </source>
</evidence>
<organism evidence="2 3">
    <name type="scientific">Rubus argutus</name>
    <name type="common">Southern blackberry</name>
    <dbReference type="NCBI Taxonomy" id="59490"/>
    <lineage>
        <taxon>Eukaryota</taxon>
        <taxon>Viridiplantae</taxon>
        <taxon>Streptophyta</taxon>
        <taxon>Embryophyta</taxon>
        <taxon>Tracheophyta</taxon>
        <taxon>Spermatophyta</taxon>
        <taxon>Magnoliopsida</taxon>
        <taxon>eudicotyledons</taxon>
        <taxon>Gunneridae</taxon>
        <taxon>Pentapetalae</taxon>
        <taxon>rosids</taxon>
        <taxon>fabids</taxon>
        <taxon>Rosales</taxon>
        <taxon>Rosaceae</taxon>
        <taxon>Rosoideae</taxon>
        <taxon>Rosoideae incertae sedis</taxon>
        <taxon>Rubus</taxon>
    </lineage>
</organism>
<dbReference type="EMBL" id="JBEDUW010000197">
    <property type="protein sequence ID" value="KAK9904481.1"/>
    <property type="molecule type" value="Genomic_DNA"/>
</dbReference>
<dbReference type="PANTHER" id="PTHR34115">
    <property type="entry name" value="PROTEIN, PUTATIVE-RELATED"/>
    <property type="match status" value="1"/>
</dbReference>
<dbReference type="PANTHER" id="PTHR34115:SF13">
    <property type="entry name" value="RPB1A"/>
    <property type="match status" value="1"/>
</dbReference>
<keyword evidence="1" id="KW-0472">Membrane</keyword>
<feature type="transmembrane region" description="Helical" evidence="1">
    <location>
        <begin position="49"/>
        <end position="72"/>
    </location>
</feature>
<sequence length="120" mass="13428">MDLNQANTRQEHGPMFAPMYFFTCHGHSRLATPTQVHTAATASPFVTDYVIMLMFIVAFFVYFGSLTVKLLAHAPNAEMGEFINNIIFLLRTLASILLLLILVRAFGLFAQYAGEPNLSR</sequence>
<protein>
    <submittedName>
        <fullName evidence="2">Uncharacterized protein</fullName>
    </submittedName>
</protein>
<keyword evidence="1" id="KW-1133">Transmembrane helix</keyword>
<keyword evidence="1" id="KW-0812">Transmembrane</keyword>
<evidence type="ECO:0000256" key="1">
    <source>
        <dbReference type="SAM" id="Phobius"/>
    </source>
</evidence>
<dbReference type="InterPro" id="IPR053258">
    <property type="entry name" value="Ca-permeable_cation_channel"/>
</dbReference>
<gene>
    <name evidence="2" type="ORF">M0R45_000704</name>
</gene>
<accession>A0AAW1VK63</accession>
<feature type="transmembrane region" description="Helical" evidence="1">
    <location>
        <begin position="93"/>
        <end position="114"/>
    </location>
</feature>
<dbReference type="Proteomes" id="UP001457282">
    <property type="component" value="Unassembled WGS sequence"/>
</dbReference>
<dbReference type="AlphaFoldDB" id="A0AAW1VK63"/>
<name>A0AAW1VK63_RUBAR</name>
<proteinExistence type="predicted"/>